<name>A0A7J6FMP5_CANSA</name>
<dbReference type="Proteomes" id="UP000583929">
    <property type="component" value="Unassembled WGS sequence"/>
</dbReference>
<organism evidence="2 3">
    <name type="scientific">Cannabis sativa</name>
    <name type="common">Hemp</name>
    <name type="synonym">Marijuana</name>
    <dbReference type="NCBI Taxonomy" id="3483"/>
    <lineage>
        <taxon>Eukaryota</taxon>
        <taxon>Viridiplantae</taxon>
        <taxon>Streptophyta</taxon>
        <taxon>Embryophyta</taxon>
        <taxon>Tracheophyta</taxon>
        <taxon>Spermatophyta</taxon>
        <taxon>Magnoliopsida</taxon>
        <taxon>eudicotyledons</taxon>
        <taxon>Gunneridae</taxon>
        <taxon>Pentapetalae</taxon>
        <taxon>rosids</taxon>
        <taxon>fabids</taxon>
        <taxon>Rosales</taxon>
        <taxon>Cannabaceae</taxon>
        <taxon>Cannabis</taxon>
    </lineage>
</organism>
<dbReference type="Pfam" id="PF12854">
    <property type="entry name" value="PPR_1"/>
    <property type="match status" value="1"/>
</dbReference>
<evidence type="ECO:0000313" key="2">
    <source>
        <dbReference type="EMBL" id="KAF4371991.1"/>
    </source>
</evidence>
<dbReference type="EMBL" id="JAATIQ010000191">
    <property type="protein sequence ID" value="KAF4371991.1"/>
    <property type="molecule type" value="Genomic_DNA"/>
</dbReference>
<dbReference type="Gene3D" id="1.25.40.10">
    <property type="entry name" value="Tetratricopeptide repeat domain"/>
    <property type="match status" value="1"/>
</dbReference>
<dbReference type="InterPro" id="IPR002885">
    <property type="entry name" value="PPR_rpt"/>
</dbReference>
<evidence type="ECO:0008006" key="4">
    <source>
        <dbReference type="Google" id="ProtNLM"/>
    </source>
</evidence>
<keyword evidence="1" id="KW-0677">Repeat</keyword>
<gene>
    <name evidence="2" type="ORF">G4B88_001491</name>
</gene>
<protein>
    <recommendedName>
        <fullName evidence="4">Pentatricopeptide repeat-containing protein</fullName>
    </recommendedName>
</protein>
<dbReference type="AlphaFoldDB" id="A0A7J6FMP5"/>
<evidence type="ECO:0000313" key="3">
    <source>
        <dbReference type="Proteomes" id="UP000583929"/>
    </source>
</evidence>
<accession>A0A7J6FMP5</accession>
<sequence length="650" mass="70928">MAIIVASGESPLLLFSFQKPISFIASSLPADPELSSQLFSILSRPNWLKHPSLNKLLPSISPSHVCSLFTLNLDPRTALGFFNWIALKPGYKHDIQCHSSLLNILIPNGFFRVAENIRISMVKACASVEDASFVLELLWRMNRDANLEFKLTLRCYYVWLMSLAKFLMTDCLKSVFGNLLLEMLESMVLPNVYALNTMVNAYCKLGNVAEAKLYCELGSPTTIMDPRGAPFPLFGQWLNSTSHFQSCFSGRLAVGGSLNTVNGSLGATSEMPAVDEIALAASDLKFCTGSGHRAPALVLQSQTTGTGQRKNVRDKAWVPKPMLMDQCTLGVGNHVLGNPSSFPAVSIAQSTVAIPVIDNISNMRATEENASCMGVLSKEVVGKSKVDPIVLVLGRNEKLGPWFFSDNKVNFQCDEIGGPGLTYFSNNGVNCLNKSPPLHLENGHFVDGPPSGIHVGRDVGSLDRPNRSGPSVVGATRFNSSHLVRSAHQNEREALASFLKTQDIFIREIQELDGTGKNKRKSFGVDIGISPNSECNERTTPVKKRRLDVEPSPMGVTPLVSMRRVKRVVRDYPRGTGPLGRVENNLCEHASNESTEEPLESDEIVSRGGAKIGGSPSFKGVEPVSVGQSVRLTAWKMKARLMDLSIPRLI</sequence>
<reference evidence="2 3" key="1">
    <citation type="journal article" date="2020" name="bioRxiv">
        <title>Sequence and annotation of 42 cannabis genomes reveals extensive copy number variation in cannabinoid synthesis and pathogen resistance genes.</title>
        <authorList>
            <person name="Mckernan K.J."/>
            <person name="Helbert Y."/>
            <person name="Kane L.T."/>
            <person name="Ebling H."/>
            <person name="Zhang L."/>
            <person name="Liu B."/>
            <person name="Eaton Z."/>
            <person name="Mclaughlin S."/>
            <person name="Kingan S."/>
            <person name="Baybayan P."/>
            <person name="Concepcion G."/>
            <person name="Jordan M."/>
            <person name="Riva A."/>
            <person name="Barbazuk W."/>
            <person name="Harkins T."/>
        </authorList>
    </citation>
    <scope>NUCLEOTIDE SEQUENCE [LARGE SCALE GENOMIC DNA]</scope>
    <source>
        <strain evidence="3">cv. Jamaican Lion 4</strain>
        <tissue evidence="2">Leaf</tissue>
    </source>
</reference>
<proteinExistence type="predicted"/>
<evidence type="ECO:0000256" key="1">
    <source>
        <dbReference type="ARBA" id="ARBA00022737"/>
    </source>
</evidence>
<keyword evidence="3" id="KW-1185">Reference proteome</keyword>
<comment type="caution">
    <text evidence="2">The sequence shown here is derived from an EMBL/GenBank/DDBJ whole genome shotgun (WGS) entry which is preliminary data.</text>
</comment>
<dbReference type="InterPro" id="IPR011990">
    <property type="entry name" value="TPR-like_helical_dom_sf"/>
</dbReference>